<proteinExistence type="predicted"/>
<feature type="domain" description="HTH tetR-type" evidence="5">
    <location>
        <begin position="17"/>
        <end position="77"/>
    </location>
</feature>
<dbReference type="PANTHER" id="PTHR30055">
    <property type="entry name" value="HTH-TYPE TRANSCRIPTIONAL REGULATOR RUTR"/>
    <property type="match status" value="1"/>
</dbReference>
<dbReference type="InterPro" id="IPR001647">
    <property type="entry name" value="HTH_TetR"/>
</dbReference>
<dbReference type="InterPro" id="IPR009057">
    <property type="entry name" value="Homeodomain-like_sf"/>
</dbReference>
<comment type="caution">
    <text evidence="6">The sequence shown here is derived from an EMBL/GenBank/DDBJ whole genome shotgun (WGS) entry which is preliminary data.</text>
</comment>
<evidence type="ECO:0000313" key="7">
    <source>
        <dbReference type="Proteomes" id="UP001418444"/>
    </source>
</evidence>
<sequence length="208" mass="22763">MVTTSTKRERAAHLGPERRRPAVLDAAQAIAVRDGLGAVTIAAVAGSMAVTRPVIYSCYPDRVTLLDALLERESQSLLAATLDALHSASGDDPEQTFVDGYRALLHAVAARPEAWRLVFDARPDPEVARLVADARRRIVDASTRWIAPALERWWQTEDLERKLPALIELFVSSCEAAIRIVINPATDWSADDLAALYGQMMAAAYRTA</sequence>
<protein>
    <recommendedName>
        <fullName evidence="5">HTH tetR-type domain-containing protein</fullName>
    </recommendedName>
</protein>
<dbReference type="Gene3D" id="1.10.357.10">
    <property type="entry name" value="Tetracycline Repressor, domain 2"/>
    <property type="match status" value="1"/>
</dbReference>
<accession>A0ABP7PWF0</accession>
<evidence type="ECO:0000256" key="2">
    <source>
        <dbReference type="ARBA" id="ARBA00023125"/>
    </source>
</evidence>
<dbReference type="PANTHER" id="PTHR30055:SF234">
    <property type="entry name" value="HTH-TYPE TRANSCRIPTIONAL REGULATOR BETI"/>
    <property type="match status" value="1"/>
</dbReference>
<feature type="DNA-binding region" description="H-T-H motif" evidence="4">
    <location>
        <begin position="40"/>
        <end position="59"/>
    </location>
</feature>
<dbReference type="SUPFAM" id="SSF46689">
    <property type="entry name" value="Homeodomain-like"/>
    <property type="match status" value="1"/>
</dbReference>
<evidence type="ECO:0000256" key="3">
    <source>
        <dbReference type="ARBA" id="ARBA00023163"/>
    </source>
</evidence>
<evidence type="ECO:0000256" key="4">
    <source>
        <dbReference type="PROSITE-ProRule" id="PRU00335"/>
    </source>
</evidence>
<evidence type="ECO:0000313" key="6">
    <source>
        <dbReference type="EMBL" id="GAA3971202.1"/>
    </source>
</evidence>
<keyword evidence="3" id="KW-0804">Transcription</keyword>
<reference evidence="7" key="1">
    <citation type="journal article" date="2019" name="Int. J. Syst. Evol. Microbiol.">
        <title>The Global Catalogue of Microorganisms (GCM) 10K type strain sequencing project: providing services to taxonomists for standard genome sequencing and annotation.</title>
        <authorList>
            <consortium name="The Broad Institute Genomics Platform"/>
            <consortium name="The Broad Institute Genome Sequencing Center for Infectious Disease"/>
            <person name="Wu L."/>
            <person name="Ma J."/>
        </authorList>
    </citation>
    <scope>NUCLEOTIDE SEQUENCE [LARGE SCALE GENOMIC DNA]</scope>
    <source>
        <strain evidence="7">JCM 16923</strain>
    </source>
</reference>
<evidence type="ECO:0000256" key="1">
    <source>
        <dbReference type="ARBA" id="ARBA00023015"/>
    </source>
</evidence>
<keyword evidence="2 4" id="KW-0238">DNA-binding</keyword>
<dbReference type="InterPro" id="IPR050109">
    <property type="entry name" value="HTH-type_TetR-like_transc_reg"/>
</dbReference>
<dbReference type="PROSITE" id="PS50977">
    <property type="entry name" value="HTH_TETR_2"/>
    <property type="match status" value="1"/>
</dbReference>
<keyword evidence="1" id="KW-0805">Transcription regulation</keyword>
<evidence type="ECO:0000259" key="5">
    <source>
        <dbReference type="PROSITE" id="PS50977"/>
    </source>
</evidence>
<dbReference type="Proteomes" id="UP001418444">
    <property type="component" value="Unassembled WGS sequence"/>
</dbReference>
<keyword evidence="7" id="KW-1185">Reference proteome</keyword>
<dbReference type="EMBL" id="BAAAZW010000015">
    <property type="protein sequence ID" value="GAA3971202.1"/>
    <property type="molecule type" value="Genomic_DNA"/>
</dbReference>
<gene>
    <name evidence="6" type="ORF">GCM10022231_35870</name>
</gene>
<organism evidence="6 7">
    <name type="scientific">Gordonia caeni</name>
    <dbReference type="NCBI Taxonomy" id="1007097"/>
    <lineage>
        <taxon>Bacteria</taxon>
        <taxon>Bacillati</taxon>
        <taxon>Actinomycetota</taxon>
        <taxon>Actinomycetes</taxon>
        <taxon>Mycobacteriales</taxon>
        <taxon>Gordoniaceae</taxon>
        <taxon>Gordonia</taxon>
    </lineage>
</organism>
<name>A0ABP7PWF0_9ACTN</name>